<accession>A0A327Q1G9</accession>
<comment type="caution">
    <text evidence="3">The sequence shown here is derived from an EMBL/GenBank/DDBJ whole genome shotgun (WGS) entry which is preliminary data.</text>
</comment>
<dbReference type="Proteomes" id="UP000249547">
    <property type="component" value="Unassembled WGS sequence"/>
</dbReference>
<dbReference type="EMBL" id="QLLL01000013">
    <property type="protein sequence ID" value="RAI97873.1"/>
    <property type="molecule type" value="Genomic_DNA"/>
</dbReference>
<organism evidence="3 4">
    <name type="scientific">Chitinophaga skermanii</name>
    <dbReference type="NCBI Taxonomy" id="331697"/>
    <lineage>
        <taxon>Bacteria</taxon>
        <taxon>Pseudomonadati</taxon>
        <taxon>Bacteroidota</taxon>
        <taxon>Chitinophagia</taxon>
        <taxon>Chitinophagales</taxon>
        <taxon>Chitinophagaceae</taxon>
        <taxon>Chitinophaga</taxon>
    </lineage>
</organism>
<keyword evidence="2" id="KW-0732">Signal</keyword>
<proteinExistence type="predicted"/>
<feature type="chain" id="PRO_5016348342" evidence="2">
    <location>
        <begin position="21"/>
        <end position="101"/>
    </location>
</feature>
<evidence type="ECO:0000313" key="4">
    <source>
        <dbReference type="Proteomes" id="UP000249547"/>
    </source>
</evidence>
<evidence type="ECO:0000313" key="3">
    <source>
        <dbReference type="EMBL" id="RAI97873.1"/>
    </source>
</evidence>
<evidence type="ECO:0000256" key="1">
    <source>
        <dbReference type="SAM" id="MobiDB-lite"/>
    </source>
</evidence>
<feature type="region of interest" description="Disordered" evidence="1">
    <location>
        <begin position="22"/>
        <end position="41"/>
    </location>
</feature>
<feature type="signal peptide" evidence="2">
    <location>
        <begin position="1"/>
        <end position="20"/>
    </location>
</feature>
<dbReference type="AlphaFoldDB" id="A0A327Q1G9"/>
<keyword evidence="4" id="KW-1185">Reference proteome</keyword>
<gene>
    <name evidence="3" type="ORF">LX64_04923</name>
</gene>
<name>A0A327Q1G9_9BACT</name>
<protein>
    <submittedName>
        <fullName evidence="3">Uncharacterized protein</fullName>
    </submittedName>
</protein>
<sequence length="101" mass="11748">MKKFLLFSLLVIGASYAANAQHHKGWGHGKKDRDCDRYERHDRRRDRWDDKHYAKHYKHYRHCDDRGVVVIPAPVPPPPRPRVIIPVPRPPRVTGVIVIGG</sequence>
<evidence type="ECO:0000256" key="2">
    <source>
        <dbReference type="SAM" id="SignalP"/>
    </source>
</evidence>
<reference evidence="3 4" key="1">
    <citation type="submission" date="2018-06" db="EMBL/GenBank/DDBJ databases">
        <title>Genomic Encyclopedia of Archaeal and Bacterial Type Strains, Phase II (KMG-II): from individual species to whole genera.</title>
        <authorList>
            <person name="Goeker M."/>
        </authorList>
    </citation>
    <scope>NUCLEOTIDE SEQUENCE [LARGE SCALE GENOMIC DNA]</scope>
    <source>
        <strain evidence="3 4">DSM 23857</strain>
    </source>
</reference>
<dbReference type="RefSeq" id="WP_148707445.1">
    <property type="nucleotide sequence ID" value="NZ_QLLL01000013.1"/>
</dbReference>
<feature type="compositionally biased region" description="Basic and acidic residues" evidence="1">
    <location>
        <begin position="29"/>
        <end position="41"/>
    </location>
</feature>